<dbReference type="RefSeq" id="WP_150925645.1">
    <property type="nucleotide sequence ID" value="NZ_CP044232.1"/>
</dbReference>
<dbReference type="AlphaFoldDB" id="A0A5J6L5U5"/>
<evidence type="ECO:0000313" key="4">
    <source>
        <dbReference type="Proteomes" id="UP000325516"/>
    </source>
</evidence>
<dbReference type="InterPro" id="IPR003615">
    <property type="entry name" value="HNH_nuc"/>
</dbReference>
<protein>
    <submittedName>
        <fullName evidence="3">DUF222 domain-containing protein</fullName>
    </submittedName>
</protein>
<sequence>MSTDATHSADDADEGLEALWEDNPEPAGVLDPLDLVTEVSTMMAVFAAQRFERVEAMHRAALTEVTTFRGAGPEIIERSLRLELAAALQMTEHAADRLLITAEGLVARYPSMLASLHGARTTERHAEVFVELVDTVEPALREQVIPLAVELAEAHPLGAFRRLLRKLVEMVRAATLEERHRDAIAQRRVVIEPAADGMAWLLVHLPAVEAHAVHDRVTAIAKVLAAEEGETRTLDQLRADAVADLLVDGVVREYPTAARGIRATVAVTVPAMALLNDELAGQSEPAVVEGVGPIPIERARELCGTADSWMRILTHPETGTVLSVGRRKYRPPAPLRRLVRWRADRCMGPGCAMPAARCQIDHQVAWEDGGRTELSNLAPLCQGHHTIKHHGGWVVRQLAGGAIEWISPLGRRYVEQPERRVPVFRAA</sequence>
<gene>
    <name evidence="3" type="ORF">F6J85_13225</name>
</gene>
<dbReference type="SMART" id="SM00507">
    <property type="entry name" value="HNHc"/>
    <property type="match status" value="1"/>
</dbReference>
<dbReference type="CDD" id="cd00085">
    <property type="entry name" value="HNHc"/>
    <property type="match status" value="1"/>
</dbReference>
<proteinExistence type="inferred from homology"/>
<dbReference type="Proteomes" id="UP000325516">
    <property type="component" value="Chromosome"/>
</dbReference>
<dbReference type="InterPro" id="IPR003870">
    <property type="entry name" value="DUF222"/>
</dbReference>
<dbReference type="GO" id="GO:0003676">
    <property type="term" value="F:nucleic acid binding"/>
    <property type="evidence" value="ECO:0007669"/>
    <property type="project" value="InterPro"/>
</dbReference>
<evidence type="ECO:0000256" key="1">
    <source>
        <dbReference type="ARBA" id="ARBA00023450"/>
    </source>
</evidence>
<comment type="similarity">
    <text evidence="1">Belongs to the Rv1128c/1148c/1588c/1702c/1945/3466 family.</text>
</comment>
<dbReference type="Pfam" id="PF02720">
    <property type="entry name" value="DUF222"/>
    <property type="match status" value="1"/>
</dbReference>
<name>A0A5J6L5U5_9MICO</name>
<evidence type="ECO:0000313" key="3">
    <source>
        <dbReference type="EMBL" id="QEW03954.1"/>
    </source>
</evidence>
<reference evidence="4" key="1">
    <citation type="submission" date="2019-09" db="EMBL/GenBank/DDBJ databases">
        <title>Mumia zhuanghuii sp. nov. isolated from the intestinal contents of plateau pika (Ochotona curzoniae) in the Qinghai-Tibet plateau of China.</title>
        <authorList>
            <person name="Tian Z."/>
        </authorList>
    </citation>
    <scope>NUCLEOTIDE SEQUENCE [LARGE SCALE GENOMIC DNA]</scope>
    <source>
        <strain evidence="4">L-031</strain>
    </source>
</reference>
<keyword evidence="4" id="KW-1185">Reference proteome</keyword>
<organism evidence="3 4">
    <name type="scientific">Microbacterium lushaniae</name>
    <dbReference type="NCBI Taxonomy" id="2614639"/>
    <lineage>
        <taxon>Bacteria</taxon>
        <taxon>Bacillati</taxon>
        <taxon>Actinomycetota</taxon>
        <taxon>Actinomycetes</taxon>
        <taxon>Micrococcales</taxon>
        <taxon>Microbacteriaceae</taxon>
        <taxon>Microbacterium</taxon>
    </lineage>
</organism>
<dbReference type="GO" id="GO:0004519">
    <property type="term" value="F:endonuclease activity"/>
    <property type="evidence" value="ECO:0007669"/>
    <property type="project" value="InterPro"/>
</dbReference>
<dbReference type="Gene3D" id="1.10.30.50">
    <property type="match status" value="1"/>
</dbReference>
<dbReference type="InterPro" id="IPR002711">
    <property type="entry name" value="HNH"/>
</dbReference>
<dbReference type="KEGG" id="mlz:F6J85_13225"/>
<dbReference type="GO" id="GO:0008270">
    <property type="term" value="F:zinc ion binding"/>
    <property type="evidence" value="ECO:0007669"/>
    <property type="project" value="InterPro"/>
</dbReference>
<evidence type="ECO:0000259" key="2">
    <source>
        <dbReference type="SMART" id="SM00507"/>
    </source>
</evidence>
<accession>A0A5J6L5U5</accession>
<dbReference type="Pfam" id="PF01844">
    <property type="entry name" value="HNH"/>
    <property type="match status" value="1"/>
</dbReference>
<dbReference type="EMBL" id="CP044232">
    <property type="protein sequence ID" value="QEW03954.1"/>
    <property type="molecule type" value="Genomic_DNA"/>
</dbReference>
<feature type="domain" description="HNH nuclease" evidence="2">
    <location>
        <begin position="334"/>
        <end position="386"/>
    </location>
</feature>